<dbReference type="EMBL" id="JZWI01000011">
    <property type="protein sequence ID" value="KLN56482.1"/>
    <property type="molecule type" value="Genomic_DNA"/>
</dbReference>
<gene>
    <name evidence="1" type="ORF">VPARA_24240</name>
</gene>
<keyword evidence="2" id="KW-1185">Reference proteome</keyword>
<protein>
    <submittedName>
        <fullName evidence="1">Uncharacterized protein</fullName>
    </submittedName>
</protein>
<evidence type="ECO:0000313" key="2">
    <source>
        <dbReference type="Proteomes" id="UP000035170"/>
    </source>
</evidence>
<reference evidence="1 2" key="1">
    <citation type="submission" date="2015-03" db="EMBL/GenBank/DDBJ databases">
        <title>Genome sequence of Variovorax paradoxus TBEA6.</title>
        <authorList>
            <person name="Poehlein A."/>
            <person name="Schuldes J."/>
            <person name="Wuebbeler J.H."/>
            <person name="Hiessl S."/>
            <person name="Steinbuechel A."/>
            <person name="Daniel R."/>
        </authorList>
    </citation>
    <scope>NUCLEOTIDE SEQUENCE [LARGE SCALE GENOMIC DNA]</scope>
    <source>
        <strain evidence="1 2">TBEA6</strain>
    </source>
</reference>
<name>A0A0H2M6V5_VARPD</name>
<proteinExistence type="predicted"/>
<comment type="caution">
    <text evidence="1">The sequence shown here is derived from an EMBL/GenBank/DDBJ whole genome shotgun (WGS) entry which is preliminary data.</text>
</comment>
<evidence type="ECO:0000313" key="1">
    <source>
        <dbReference type="EMBL" id="KLN56482.1"/>
    </source>
</evidence>
<sequence>MVEHRDAEAEAFWASSEMIGTHDVGVAINSKLFGT</sequence>
<accession>A0A0H2M6V5</accession>
<organism evidence="1 2">
    <name type="scientific">Variovorax paradoxus</name>
    <dbReference type="NCBI Taxonomy" id="34073"/>
    <lineage>
        <taxon>Bacteria</taxon>
        <taxon>Pseudomonadati</taxon>
        <taxon>Pseudomonadota</taxon>
        <taxon>Betaproteobacteria</taxon>
        <taxon>Burkholderiales</taxon>
        <taxon>Comamonadaceae</taxon>
        <taxon>Variovorax</taxon>
    </lineage>
</organism>
<dbReference type="PATRIC" id="fig|34073.19.peg.2489"/>
<dbReference type="Proteomes" id="UP000035170">
    <property type="component" value="Unassembled WGS sequence"/>
</dbReference>
<dbReference type="AlphaFoldDB" id="A0A0H2M6V5"/>